<dbReference type="Pfam" id="PF00440">
    <property type="entry name" value="TetR_N"/>
    <property type="match status" value="1"/>
</dbReference>
<feature type="DNA-binding region" description="H-T-H motif" evidence="4">
    <location>
        <begin position="31"/>
        <end position="50"/>
    </location>
</feature>
<reference evidence="6 7" key="1">
    <citation type="journal article" date="2020" name="Microb. Ecol.">
        <title>Ecogenomics of the Marine Benthic Filamentous Cyanobacterium Adonisia.</title>
        <authorList>
            <person name="Walter J.M."/>
            <person name="Coutinho F.H."/>
            <person name="Leomil L."/>
            <person name="Hargreaves P.I."/>
            <person name="Campeao M.E."/>
            <person name="Vieira V.V."/>
            <person name="Silva B.S."/>
            <person name="Fistarol G.O."/>
            <person name="Salomon P.S."/>
            <person name="Sawabe T."/>
            <person name="Mino S."/>
            <person name="Hosokawa M."/>
            <person name="Miyashita H."/>
            <person name="Maruyama F."/>
            <person name="van Verk M.C."/>
            <person name="Dutilh B.E."/>
            <person name="Thompson C.C."/>
            <person name="Thompson F.L."/>
        </authorList>
    </citation>
    <scope>NUCLEOTIDE SEQUENCE [LARGE SCALE GENOMIC DNA]</scope>
    <source>
        <strain evidence="6 7">CCMR0082</strain>
    </source>
</reference>
<sequence length="196" mass="22230">MARPKRNDNTREKLLDQGIKLFMDQGYHGTGIKEVVDLVKVPKGSFYNYFDSKEQFGADVIRHYARWVVTNMAAWLNGSEDNALIALEQFFEQEMQRHQEVKAGCIIGNLGAELGASSERCQQAMIEGFAAMKNQFLQTLKRGQTQGSIRHDISAEDLADFLINAYEGALLRMQVEQSVEPIRKLWQLLNSYLAAP</sequence>
<evidence type="ECO:0000256" key="4">
    <source>
        <dbReference type="PROSITE-ProRule" id="PRU00335"/>
    </source>
</evidence>
<evidence type="ECO:0000256" key="2">
    <source>
        <dbReference type="ARBA" id="ARBA00023125"/>
    </source>
</evidence>
<keyword evidence="1" id="KW-0805">Transcription regulation</keyword>
<dbReference type="Pfam" id="PF16925">
    <property type="entry name" value="TetR_C_13"/>
    <property type="match status" value="1"/>
</dbReference>
<keyword evidence="3" id="KW-0804">Transcription</keyword>
<dbReference type="PROSITE" id="PS50977">
    <property type="entry name" value="HTH_TETR_2"/>
    <property type="match status" value="1"/>
</dbReference>
<dbReference type="PANTHER" id="PTHR47506:SF6">
    <property type="entry name" value="HTH-TYPE TRANSCRIPTIONAL REPRESSOR NEMR"/>
    <property type="match status" value="1"/>
</dbReference>
<name>A0A6M0S032_9CYAN</name>
<dbReference type="InterPro" id="IPR001647">
    <property type="entry name" value="HTH_TetR"/>
</dbReference>
<dbReference type="InterPro" id="IPR011075">
    <property type="entry name" value="TetR_C"/>
</dbReference>
<gene>
    <name evidence="6" type="ORF">D0962_00800</name>
</gene>
<feature type="domain" description="HTH tetR-type" evidence="5">
    <location>
        <begin position="8"/>
        <end position="68"/>
    </location>
</feature>
<dbReference type="GO" id="GO:0003677">
    <property type="term" value="F:DNA binding"/>
    <property type="evidence" value="ECO:0007669"/>
    <property type="project" value="UniProtKB-UniRule"/>
</dbReference>
<comment type="caution">
    <text evidence="6">The sequence shown here is derived from an EMBL/GenBank/DDBJ whole genome shotgun (WGS) entry which is preliminary data.</text>
</comment>
<dbReference type="EMBL" id="QZCE01000001">
    <property type="protein sequence ID" value="NEZ61322.1"/>
    <property type="molecule type" value="Genomic_DNA"/>
</dbReference>
<dbReference type="InterPro" id="IPR036271">
    <property type="entry name" value="Tet_transcr_reg_TetR-rel_C_sf"/>
</dbReference>
<organism evidence="6 7">
    <name type="scientific">Adonisia turfae CCMR0082</name>
    <dbReference type="NCBI Taxonomy" id="2304604"/>
    <lineage>
        <taxon>Bacteria</taxon>
        <taxon>Bacillati</taxon>
        <taxon>Cyanobacteriota</taxon>
        <taxon>Adonisia</taxon>
        <taxon>Adonisia turfae</taxon>
    </lineage>
</organism>
<dbReference type="Proteomes" id="UP000473574">
    <property type="component" value="Unassembled WGS sequence"/>
</dbReference>
<evidence type="ECO:0000256" key="3">
    <source>
        <dbReference type="ARBA" id="ARBA00023163"/>
    </source>
</evidence>
<protein>
    <submittedName>
        <fullName evidence="6">TetR family transcriptional regulator</fullName>
    </submittedName>
</protein>
<dbReference type="SUPFAM" id="SSF48498">
    <property type="entry name" value="Tetracyclin repressor-like, C-terminal domain"/>
    <property type="match status" value="1"/>
</dbReference>
<evidence type="ECO:0000313" key="7">
    <source>
        <dbReference type="Proteomes" id="UP000473574"/>
    </source>
</evidence>
<dbReference type="PANTHER" id="PTHR47506">
    <property type="entry name" value="TRANSCRIPTIONAL REGULATORY PROTEIN"/>
    <property type="match status" value="1"/>
</dbReference>
<evidence type="ECO:0000259" key="5">
    <source>
        <dbReference type="PROSITE" id="PS50977"/>
    </source>
</evidence>
<evidence type="ECO:0000313" key="6">
    <source>
        <dbReference type="EMBL" id="NEZ61322.1"/>
    </source>
</evidence>
<dbReference type="AlphaFoldDB" id="A0A6M0S032"/>
<evidence type="ECO:0000256" key="1">
    <source>
        <dbReference type="ARBA" id="ARBA00023015"/>
    </source>
</evidence>
<dbReference type="Gene3D" id="1.10.357.10">
    <property type="entry name" value="Tetracycline Repressor, domain 2"/>
    <property type="match status" value="1"/>
</dbReference>
<keyword evidence="2 4" id="KW-0238">DNA-binding</keyword>
<proteinExistence type="predicted"/>
<accession>A0A6M0S032</accession>
<dbReference type="InterPro" id="IPR009057">
    <property type="entry name" value="Homeodomain-like_sf"/>
</dbReference>
<dbReference type="SUPFAM" id="SSF46689">
    <property type="entry name" value="Homeodomain-like"/>
    <property type="match status" value="1"/>
</dbReference>
<dbReference type="RefSeq" id="WP_163659184.1">
    <property type="nucleotide sequence ID" value="NZ_QZCE01000001.1"/>
</dbReference>